<dbReference type="PANTHER" id="PTHR13255">
    <property type="entry name" value="ATAXIN-10"/>
    <property type="match status" value="1"/>
</dbReference>
<dbReference type="Gene3D" id="1.25.10.10">
    <property type="entry name" value="Leucine-rich Repeat Variant"/>
    <property type="match status" value="2"/>
</dbReference>
<sequence>MDDNSSAKVFVPAAIMQPLLDASNLSELDQALEFLIQTAKSADGRADFASKNMVNAVLQLCQVLEFPSNGDLLLSSLKLLRNLCAGEMRNQNSFLEQNGVGIISGVISSVKPSLECGCEIIRMCLQLLGNVALAGGEHQGAIWSEFFPRGFYKIAELRSRETCDPLCMVIYTCSGETDELLGQLCSSQGLHIITEVLSTVSLVGFSEDWFKLLLSRVCLDKSCFASTFSKLHPVSEVGDHADITAKSVHFSAEQAFLLRILSEILNERIEDVVISIDFSLCILEILRSAVEVVDSVPKGKSALPTGHTGIDVLGYSLTTLRDICACADLTGLEIEGSNRVVDMLVSSGLIDFLLSLLRDLEPPTIIKKAMRKDETSNEAGSYPLKQCPYKGFRRDIVAILGNCAYHRKRVQDEIREKNGILLLLQQCVLDEDNPFLREWGIWSVRNLLEGNAENQQVVADLEIQGSVDVPEMVNLGLRVEMDPQTRRAKLVNT</sequence>
<dbReference type="InterPro" id="IPR016024">
    <property type="entry name" value="ARM-type_fold"/>
</dbReference>
<dbReference type="PhylomeDB" id="A0A068UMQ8"/>
<dbReference type="EMBL" id="HG739119">
    <property type="protein sequence ID" value="CDP08908.1"/>
    <property type="molecule type" value="Genomic_DNA"/>
</dbReference>
<dbReference type="Proteomes" id="UP000295252">
    <property type="component" value="Chromosome IV"/>
</dbReference>
<dbReference type="InParanoid" id="A0A068UMQ8"/>
<keyword evidence="1" id="KW-0132">Cell division</keyword>
<dbReference type="InterPro" id="IPR051374">
    <property type="entry name" value="Ataxin-10/CTR86_families"/>
</dbReference>
<evidence type="ECO:0000256" key="2">
    <source>
        <dbReference type="ARBA" id="ARBA00023306"/>
    </source>
</evidence>
<organism evidence="4 5">
    <name type="scientific">Coffea canephora</name>
    <name type="common">Robusta coffee</name>
    <dbReference type="NCBI Taxonomy" id="49390"/>
    <lineage>
        <taxon>Eukaryota</taxon>
        <taxon>Viridiplantae</taxon>
        <taxon>Streptophyta</taxon>
        <taxon>Embryophyta</taxon>
        <taxon>Tracheophyta</taxon>
        <taxon>Spermatophyta</taxon>
        <taxon>Magnoliopsida</taxon>
        <taxon>eudicotyledons</taxon>
        <taxon>Gunneridae</taxon>
        <taxon>Pentapetalae</taxon>
        <taxon>asterids</taxon>
        <taxon>lamiids</taxon>
        <taxon>Gentianales</taxon>
        <taxon>Rubiaceae</taxon>
        <taxon>Ixoroideae</taxon>
        <taxon>Gardenieae complex</taxon>
        <taxon>Bertiereae - Coffeeae clade</taxon>
        <taxon>Coffeeae</taxon>
        <taxon>Coffea</taxon>
    </lineage>
</organism>
<keyword evidence="5" id="KW-1185">Reference proteome</keyword>
<dbReference type="Pfam" id="PF09759">
    <property type="entry name" value="Atx10homo_assoc"/>
    <property type="match status" value="1"/>
</dbReference>
<dbReference type="STRING" id="49390.A0A068UMQ8"/>
<keyword evidence="2" id="KW-0131">Cell cycle</keyword>
<dbReference type="GO" id="GO:0051301">
    <property type="term" value="P:cell division"/>
    <property type="evidence" value="ECO:0007669"/>
    <property type="project" value="UniProtKB-KW"/>
</dbReference>
<evidence type="ECO:0000259" key="3">
    <source>
        <dbReference type="Pfam" id="PF09759"/>
    </source>
</evidence>
<dbReference type="PANTHER" id="PTHR13255:SF0">
    <property type="entry name" value="ATAXIN-10"/>
    <property type="match status" value="1"/>
</dbReference>
<evidence type="ECO:0000256" key="1">
    <source>
        <dbReference type="ARBA" id="ARBA00022618"/>
    </source>
</evidence>
<gene>
    <name evidence="4" type="ORF">GSCOC_T00028041001</name>
</gene>
<dbReference type="FunCoup" id="A0A068UMQ8">
    <property type="interactions" value="2194"/>
</dbReference>
<dbReference type="InterPro" id="IPR019156">
    <property type="entry name" value="Ataxin-10_domain"/>
</dbReference>
<dbReference type="GO" id="GO:0009793">
    <property type="term" value="P:embryo development ending in seed dormancy"/>
    <property type="evidence" value="ECO:0007669"/>
    <property type="project" value="EnsemblPlants"/>
</dbReference>
<dbReference type="OMA" id="CAWESPP"/>
<dbReference type="AlphaFoldDB" id="A0A068UMQ8"/>
<accession>A0A068UMQ8</accession>
<dbReference type="InterPro" id="IPR011989">
    <property type="entry name" value="ARM-like"/>
</dbReference>
<protein>
    <recommendedName>
        <fullName evidence="3">Ataxin-10 domain-containing protein</fullName>
    </recommendedName>
</protein>
<proteinExistence type="predicted"/>
<feature type="domain" description="Ataxin-10" evidence="3">
    <location>
        <begin position="392"/>
        <end position="485"/>
    </location>
</feature>
<name>A0A068UMQ8_COFCA</name>
<dbReference type="SUPFAM" id="SSF48371">
    <property type="entry name" value="ARM repeat"/>
    <property type="match status" value="1"/>
</dbReference>
<reference evidence="5" key="1">
    <citation type="journal article" date="2014" name="Science">
        <title>The coffee genome provides insight into the convergent evolution of caffeine biosynthesis.</title>
        <authorList>
            <person name="Denoeud F."/>
            <person name="Carretero-Paulet L."/>
            <person name="Dereeper A."/>
            <person name="Droc G."/>
            <person name="Guyot R."/>
            <person name="Pietrella M."/>
            <person name="Zheng C."/>
            <person name="Alberti A."/>
            <person name="Anthony F."/>
            <person name="Aprea G."/>
            <person name="Aury J.M."/>
            <person name="Bento P."/>
            <person name="Bernard M."/>
            <person name="Bocs S."/>
            <person name="Campa C."/>
            <person name="Cenci A."/>
            <person name="Combes M.C."/>
            <person name="Crouzillat D."/>
            <person name="Da Silva C."/>
            <person name="Daddiego L."/>
            <person name="De Bellis F."/>
            <person name="Dussert S."/>
            <person name="Garsmeur O."/>
            <person name="Gayraud T."/>
            <person name="Guignon V."/>
            <person name="Jahn K."/>
            <person name="Jamilloux V."/>
            <person name="Joet T."/>
            <person name="Labadie K."/>
            <person name="Lan T."/>
            <person name="Leclercq J."/>
            <person name="Lepelley M."/>
            <person name="Leroy T."/>
            <person name="Li L.T."/>
            <person name="Librado P."/>
            <person name="Lopez L."/>
            <person name="Munoz A."/>
            <person name="Noel B."/>
            <person name="Pallavicini A."/>
            <person name="Perrotta G."/>
            <person name="Poncet V."/>
            <person name="Pot D."/>
            <person name="Priyono X."/>
            <person name="Rigoreau M."/>
            <person name="Rouard M."/>
            <person name="Rozas J."/>
            <person name="Tranchant-Dubreuil C."/>
            <person name="VanBuren R."/>
            <person name="Zhang Q."/>
            <person name="Andrade A.C."/>
            <person name="Argout X."/>
            <person name="Bertrand B."/>
            <person name="de Kochko A."/>
            <person name="Graziosi G."/>
            <person name="Henry R.J."/>
            <person name="Jayarama X."/>
            <person name="Ming R."/>
            <person name="Nagai C."/>
            <person name="Rounsley S."/>
            <person name="Sankoff D."/>
            <person name="Giuliano G."/>
            <person name="Albert V.A."/>
            <person name="Wincker P."/>
            <person name="Lashermes P."/>
        </authorList>
    </citation>
    <scope>NUCLEOTIDE SEQUENCE [LARGE SCALE GENOMIC DNA]</scope>
    <source>
        <strain evidence="5">cv. DH200-94</strain>
    </source>
</reference>
<dbReference type="Gramene" id="CDP08908">
    <property type="protein sequence ID" value="CDP08908"/>
    <property type="gene ID" value="GSCOC_T00028041001"/>
</dbReference>
<evidence type="ECO:0000313" key="5">
    <source>
        <dbReference type="Proteomes" id="UP000295252"/>
    </source>
</evidence>
<evidence type="ECO:0000313" key="4">
    <source>
        <dbReference type="EMBL" id="CDP08908.1"/>
    </source>
</evidence>
<dbReference type="OrthoDB" id="379794at2759"/>
<dbReference type="GO" id="GO:0005829">
    <property type="term" value="C:cytosol"/>
    <property type="evidence" value="ECO:0007669"/>
    <property type="project" value="TreeGrafter"/>
</dbReference>